<keyword evidence="11" id="KW-0732">Signal</keyword>
<keyword evidence="2" id="KW-1003">Cell membrane</keyword>
<dbReference type="InterPro" id="IPR002394">
    <property type="entry name" value="Nicotinic_acetylcholine_rcpt"/>
</dbReference>
<dbReference type="Gene3D" id="2.70.170.10">
    <property type="entry name" value="Neurotransmitter-gated ion-channel ligand-binding domain"/>
    <property type="match status" value="1"/>
</dbReference>
<protein>
    <submittedName>
        <fullName evidence="13">Truncated nicotinic acetylcholine receptor a2 subunit</fullName>
    </submittedName>
</protein>
<sequence length="142" mass="16655">MWWWLNFGLFLSVLVGFSHTNPDAKRLYDDLLSNYNRLIRPVSNNTDTVLVKLGLRLSQLIELNLKDQILTTNVWLEHEWQDHKFVWGPDEYGGVTELYVPSEHIWLPDIVLYNKWGICGHDNDQSCAETHREGFMDATCDF</sequence>
<evidence type="ECO:0000256" key="1">
    <source>
        <dbReference type="ARBA" id="ARBA00022448"/>
    </source>
</evidence>
<dbReference type="PANTHER" id="PTHR18945">
    <property type="entry name" value="NEUROTRANSMITTER GATED ION CHANNEL"/>
    <property type="match status" value="1"/>
</dbReference>
<feature type="chain" id="PRO_5002932763" evidence="11">
    <location>
        <begin position="21"/>
        <end position="142"/>
    </location>
</feature>
<dbReference type="InterPro" id="IPR006202">
    <property type="entry name" value="Neur_chan_lig-bd"/>
</dbReference>
<feature type="signal peptide" evidence="11">
    <location>
        <begin position="1"/>
        <end position="20"/>
    </location>
</feature>
<keyword evidence="6" id="KW-0472">Membrane</keyword>
<keyword evidence="4" id="KW-0770">Synapse</keyword>
<dbReference type="InterPro" id="IPR036734">
    <property type="entry name" value="Neur_chan_lig-bd_sf"/>
</dbReference>
<dbReference type="GO" id="GO:0045211">
    <property type="term" value="C:postsynaptic membrane"/>
    <property type="evidence" value="ECO:0007669"/>
    <property type="project" value="InterPro"/>
</dbReference>
<keyword evidence="3" id="KW-0812">Transmembrane</keyword>
<dbReference type="PRINTS" id="PR00254">
    <property type="entry name" value="NICOTINICR"/>
</dbReference>
<dbReference type="EMBL" id="EU926747">
    <property type="protein sequence ID" value="ACL00340.1"/>
    <property type="molecule type" value="mRNA"/>
</dbReference>
<evidence type="ECO:0000256" key="11">
    <source>
        <dbReference type="SAM" id="SignalP"/>
    </source>
</evidence>
<dbReference type="Pfam" id="PF02931">
    <property type="entry name" value="Neur_chan_LBD"/>
    <property type="match status" value="1"/>
</dbReference>
<keyword evidence="8" id="KW-1071">Ligand-gated ion channel</keyword>
<dbReference type="SUPFAM" id="SSF63712">
    <property type="entry name" value="Nicotinic receptor ligand binding domain-like"/>
    <property type="match status" value="1"/>
</dbReference>
<evidence type="ECO:0000259" key="12">
    <source>
        <dbReference type="Pfam" id="PF02931"/>
    </source>
</evidence>
<name>C3TS17_TRICA</name>
<dbReference type="GO" id="GO:0022848">
    <property type="term" value="F:acetylcholine-gated monoatomic cation-selective channel activity"/>
    <property type="evidence" value="ECO:0007669"/>
    <property type="project" value="InterPro"/>
</dbReference>
<evidence type="ECO:0000256" key="9">
    <source>
        <dbReference type="ARBA" id="ARBA00023303"/>
    </source>
</evidence>
<evidence type="ECO:0000256" key="2">
    <source>
        <dbReference type="ARBA" id="ARBA00022475"/>
    </source>
</evidence>
<evidence type="ECO:0000256" key="3">
    <source>
        <dbReference type="ARBA" id="ARBA00022692"/>
    </source>
</evidence>
<comment type="subcellular location">
    <subcellularLocation>
        <location evidence="10">Synaptic cell membrane</location>
        <topology evidence="10">Multi-pass membrane protein</topology>
    </subcellularLocation>
</comment>
<evidence type="ECO:0000256" key="4">
    <source>
        <dbReference type="ARBA" id="ARBA00023018"/>
    </source>
</evidence>
<evidence type="ECO:0000256" key="7">
    <source>
        <dbReference type="ARBA" id="ARBA00023170"/>
    </source>
</evidence>
<keyword evidence="5" id="KW-0406">Ion transport</keyword>
<evidence type="ECO:0000256" key="6">
    <source>
        <dbReference type="ARBA" id="ARBA00023136"/>
    </source>
</evidence>
<dbReference type="InterPro" id="IPR006201">
    <property type="entry name" value="Neur_channel"/>
</dbReference>
<evidence type="ECO:0000256" key="5">
    <source>
        <dbReference type="ARBA" id="ARBA00023065"/>
    </source>
</evidence>
<reference evidence="13" key="1">
    <citation type="journal article" date="2009" name="Insect Mol. Biol.">
        <title>Transcriptional diversity and allelic variation in nicotinic acetylcholine receptor subunits of the red flour beetle, Tribolium castaneum.</title>
        <authorList>
            <person name="Rinkevich F.D."/>
            <person name="Scott J.G."/>
        </authorList>
    </citation>
    <scope>NUCLEOTIDE SEQUENCE</scope>
</reference>
<gene>
    <name evidence="13" type="primary">asA2</name>
</gene>
<keyword evidence="7 13" id="KW-0675">Receptor</keyword>
<dbReference type="GO" id="GO:0004888">
    <property type="term" value="F:transmembrane signaling receptor activity"/>
    <property type="evidence" value="ECO:0007669"/>
    <property type="project" value="InterPro"/>
</dbReference>
<evidence type="ECO:0000313" key="13">
    <source>
        <dbReference type="EMBL" id="ACL00340.1"/>
    </source>
</evidence>
<feature type="domain" description="Neurotransmitter-gated ion-channel ligand-binding" evidence="12">
    <location>
        <begin position="25"/>
        <end position="116"/>
    </location>
</feature>
<dbReference type="AlphaFoldDB" id="C3TS17"/>
<keyword evidence="1" id="KW-0813">Transport</keyword>
<proteinExistence type="evidence at transcript level"/>
<keyword evidence="9" id="KW-0407">Ion channel</keyword>
<evidence type="ECO:0000256" key="10">
    <source>
        <dbReference type="ARBA" id="ARBA00034099"/>
    </source>
</evidence>
<accession>C3TS17</accession>
<organism evidence="13">
    <name type="scientific">Tribolium castaneum</name>
    <name type="common">Red flour beetle</name>
    <dbReference type="NCBI Taxonomy" id="7070"/>
    <lineage>
        <taxon>Eukaryota</taxon>
        <taxon>Metazoa</taxon>
        <taxon>Ecdysozoa</taxon>
        <taxon>Arthropoda</taxon>
        <taxon>Hexapoda</taxon>
        <taxon>Insecta</taxon>
        <taxon>Pterygota</taxon>
        <taxon>Neoptera</taxon>
        <taxon>Endopterygota</taxon>
        <taxon>Coleoptera</taxon>
        <taxon>Polyphaga</taxon>
        <taxon>Cucujiformia</taxon>
        <taxon>Tenebrionidae</taxon>
        <taxon>Tenebrionidae incertae sedis</taxon>
        <taxon>Tribolium</taxon>
    </lineage>
</organism>
<evidence type="ECO:0000256" key="8">
    <source>
        <dbReference type="ARBA" id="ARBA00023286"/>
    </source>
</evidence>